<evidence type="ECO:0000256" key="3">
    <source>
        <dbReference type="ARBA" id="ARBA00022989"/>
    </source>
</evidence>
<evidence type="ECO:0000256" key="2">
    <source>
        <dbReference type="ARBA" id="ARBA00022692"/>
    </source>
</evidence>
<dbReference type="AlphaFoldDB" id="A0A917AUR5"/>
<accession>A0A917AUR5</accession>
<feature type="transmembrane region" description="Helical" evidence="5">
    <location>
        <begin position="218"/>
        <end position="234"/>
    </location>
</feature>
<dbReference type="GO" id="GO:0017004">
    <property type="term" value="P:cytochrome complex assembly"/>
    <property type="evidence" value="ECO:0007669"/>
    <property type="project" value="InterPro"/>
</dbReference>
<comment type="subcellular location">
    <subcellularLocation>
        <location evidence="1">Membrane</location>
        <topology evidence="1">Multi-pass membrane protein</topology>
    </subcellularLocation>
</comment>
<dbReference type="PANTHER" id="PTHR30071:SF15">
    <property type="entry name" value="PROTEIN HEMX"/>
    <property type="match status" value="1"/>
</dbReference>
<proteinExistence type="predicted"/>
<evidence type="ECO:0000259" key="6">
    <source>
        <dbReference type="Pfam" id="PF01578"/>
    </source>
</evidence>
<feature type="transmembrane region" description="Helical" evidence="5">
    <location>
        <begin position="246"/>
        <end position="273"/>
    </location>
</feature>
<gene>
    <name evidence="7" type="primary">hemX</name>
    <name evidence="7" type="ORF">GCM10007140_27140</name>
</gene>
<evidence type="ECO:0000313" key="8">
    <source>
        <dbReference type="Proteomes" id="UP000605259"/>
    </source>
</evidence>
<evidence type="ECO:0000313" key="7">
    <source>
        <dbReference type="EMBL" id="GGE75956.1"/>
    </source>
</evidence>
<sequence length="274" mass="32094">MNDTLVYEITIVLYALSVIFYSIDFLQHNQKANKIAFWLLSIIWALQTAFFISKVLYTGSFPLLTSLESIYFYVWLLTTLSLILNKLVSVDFILFFANVLAFIIFMLFVFSSNYYQSMELSEALVSELLFVHIILALLSYGMCSLSFVLSIMYIIQYRLLKKKKWNKHLRRLGELSKLERVSYYLNVTGVPMLLVSLIIGTVWATIKLESFHWYDPKIIGSMFVVMSYLVLLYMKKSNRLNGRVFCQWNVTCYLVLLLNFFLSGSMSSFHFWYA</sequence>
<protein>
    <submittedName>
        <fullName evidence="7">Protein HemX</fullName>
    </submittedName>
</protein>
<feature type="transmembrane region" description="Helical" evidence="5">
    <location>
        <begin position="92"/>
        <end position="110"/>
    </location>
</feature>
<feature type="transmembrane region" description="Helical" evidence="5">
    <location>
        <begin position="181"/>
        <end position="206"/>
    </location>
</feature>
<dbReference type="Proteomes" id="UP000605259">
    <property type="component" value="Unassembled WGS sequence"/>
</dbReference>
<feature type="transmembrane region" description="Helical" evidence="5">
    <location>
        <begin position="69"/>
        <end position="85"/>
    </location>
</feature>
<dbReference type="Pfam" id="PF01578">
    <property type="entry name" value="Cytochrom_C_asm"/>
    <property type="match status" value="1"/>
</dbReference>
<organism evidence="7 8">
    <name type="scientific">Priestia taiwanensis</name>
    <dbReference type="NCBI Taxonomy" id="1347902"/>
    <lineage>
        <taxon>Bacteria</taxon>
        <taxon>Bacillati</taxon>
        <taxon>Bacillota</taxon>
        <taxon>Bacilli</taxon>
        <taxon>Bacillales</taxon>
        <taxon>Bacillaceae</taxon>
        <taxon>Priestia</taxon>
    </lineage>
</organism>
<feature type="transmembrane region" description="Helical" evidence="5">
    <location>
        <begin position="35"/>
        <end position="57"/>
    </location>
</feature>
<keyword evidence="4 5" id="KW-0472">Membrane</keyword>
<dbReference type="GO" id="GO:0020037">
    <property type="term" value="F:heme binding"/>
    <property type="evidence" value="ECO:0007669"/>
    <property type="project" value="InterPro"/>
</dbReference>
<evidence type="ECO:0000256" key="1">
    <source>
        <dbReference type="ARBA" id="ARBA00004141"/>
    </source>
</evidence>
<dbReference type="EMBL" id="BMFK01000002">
    <property type="protein sequence ID" value="GGE75956.1"/>
    <property type="molecule type" value="Genomic_DNA"/>
</dbReference>
<dbReference type="GO" id="GO:0005886">
    <property type="term" value="C:plasma membrane"/>
    <property type="evidence" value="ECO:0007669"/>
    <property type="project" value="TreeGrafter"/>
</dbReference>
<keyword evidence="3 5" id="KW-1133">Transmembrane helix</keyword>
<feature type="transmembrane region" description="Helical" evidence="5">
    <location>
        <begin position="6"/>
        <end position="23"/>
    </location>
</feature>
<feature type="transmembrane region" description="Helical" evidence="5">
    <location>
        <begin position="130"/>
        <end position="160"/>
    </location>
</feature>
<evidence type="ECO:0000256" key="5">
    <source>
        <dbReference type="SAM" id="Phobius"/>
    </source>
</evidence>
<reference evidence="7" key="2">
    <citation type="submission" date="2020-09" db="EMBL/GenBank/DDBJ databases">
        <authorList>
            <person name="Sun Q."/>
            <person name="Zhou Y."/>
        </authorList>
    </citation>
    <scope>NUCLEOTIDE SEQUENCE</scope>
    <source>
        <strain evidence="7">CGMCC 1.12698</strain>
    </source>
</reference>
<evidence type="ECO:0000256" key="4">
    <source>
        <dbReference type="ARBA" id="ARBA00023136"/>
    </source>
</evidence>
<feature type="domain" description="Cytochrome c assembly protein" evidence="6">
    <location>
        <begin position="67"/>
        <end position="267"/>
    </location>
</feature>
<dbReference type="PANTHER" id="PTHR30071">
    <property type="entry name" value="HEME EXPORTER PROTEIN C"/>
    <property type="match status" value="1"/>
</dbReference>
<reference evidence="7" key="1">
    <citation type="journal article" date="2014" name="Int. J. Syst. Evol. Microbiol.">
        <title>Complete genome sequence of Corynebacterium casei LMG S-19264T (=DSM 44701T), isolated from a smear-ripened cheese.</title>
        <authorList>
            <consortium name="US DOE Joint Genome Institute (JGI-PGF)"/>
            <person name="Walter F."/>
            <person name="Albersmeier A."/>
            <person name="Kalinowski J."/>
            <person name="Ruckert C."/>
        </authorList>
    </citation>
    <scope>NUCLEOTIDE SEQUENCE</scope>
    <source>
        <strain evidence="7">CGMCC 1.12698</strain>
    </source>
</reference>
<dbReference type="RefSeq" id="WP_188389024.1">
    <property type="nucleotide sequence ID" value="NZ_BMFK01000002.1"/>
</dbReference>
<comment type="caution">
    <text evidence="7">The sequence shown here is derived from an EMBL/GenBank/DDBJ whole genome shotgun (WGS) entry which is preliminary data.</text>
</comment>
<dbReference type="InterPro" id="IPR045062">
    <property type="entry name" value="Cyt_c_biogenesis_CcsA/CcmC"/>
</dbReference>
<name>A0A917AUR5_9BACI</name>
<keyword evidence="2 5" id="KW-0812">Transmembrane</keyword>
<keyword evidence="8" id="KW-1185">Reference proteome</keyword>
<dbReference type="InterPro" id="IPR002541">
    <property type="entry name" value="Cyt_c_assembly"/>
</dbReference>